<organism evidence="2">
    <name type="scientific">viral metagenome</name>
    <dbReference type="NCBI Taxonomy" id="1070528"/>
    <lineage>
        <taxon>unclassified sequences</taxon>
        <taxon>metagenomes</taxon>
        <taxon>organismal metagenomes</taxon>
    </lineage>
</organism>
<feature type="transmembrane region" description="Helical" evidence="1">
    <location>
        <begin position="91"/>
        <end position="111"/>
    </location>
</feature>
<feature type="transmembrane region" description="Helical" evidence="1">
    <location>
        <begin position="7"/>
        <end position="25"/>
    </location>
</feature>
<reference evidence="2" key="1">
    <citation type="journal article" date="2020" name="Nature">
        <title>Giant virus diversity and host interactions through global metagenomics.</title>
        <authorList>
            <person name="Schulz F."/>
            <person name="Roux S."/>
            <person name="Paez-Espino D."/>
            <person name="Jungbluth S."/>
            <person name="Walsh D.A."/>
            <person name="Denef V.J."/>
            <person name="McMahon K.D."/>
            <person name="Konstantinidis K.T."/>
            <person name="Eloe-Fadrosh E.A."/>
            <person name="Kyrpides N.C."/>
            <person name="Woyke T."/>
        </authorList>
    </citation>
    <scope>NUCLEOTIDE SEQUENCE</scope>
    <source>
        <strain evidence="2">GVMAG-M-3300020166-5</strain>
    </source>
</reference>
<keyword evidence="1" id="KW-0812">Transmembrane</keyword>
<name>A0A6C0BY30_9ZZZZ</name>
<proteinExistence type="predicted"/>
<sequence>MHKHTIFVSLMLGFIYIIVNINNPFDVYQSVFYYCNLSLISYATETYSIIRKSRENILESLYFENNILFPIFGLPFFAMIIYAAWFGVITILSSISFITYVSVAITLCEAYNRQAYNRISSVLLPVLLTSLPLETISLHILIVALTKLILIK</sequence>
<feature type="transmembrane region" description="Helical" evidence="1">
    <location>
        <begin position="62"/>
        <end position="85"/>
    </location>
</feature>
<dbReference type="AlphaFoldDB" id="A0A6C0BY30"/>
<protein>
    <submittedName>
        <fullName evidence="2">Uncharacterized protein</fullName>
    </submittedName>
</protein>
<feature type="transmembrane region" description="Helical" evidence="1">
    <location>
        <begin position="123"/>
        <end position="150"/>
    </location>
</feature>
<dbReference type="EMBL" id="MN739288">
    <property type="protein sequence ID" value="QHS97126.1"/>
    <property type="molecule type" value="Genomic_DNA"/>
</dbReference>
<keyword evidence="1" id="KW-1133">Transmembrane helix</keyword>
<keyword evidence="1" id="KW-0472">Membrane</keyword>
<evidence type="ECO:0000313" key="2">
    <source>
        <dbReference type="EMBL" id="QHS97126.1"/>
    </source>
</evidence>
<evidence type="ECO:0000256" key="1">
    <source>
        <dbReference type="SAM" id="Phobius"/>
    </source>
</evidence>
<accession>A0A6C0BY30</accession>